<feature type="compositionally biased region" description="Low complexity" evidence="1">
    <location>
        <begin position="7"/>
        <end position="23"/>
    </location>
</feature>
<protein>
    <submittedName>
        <fullName evidence="2">Uncharacterized protein</fullName>
    </submittedName>
</protein>
<name>A0A916LGT0_MYCTX</name>
<accession>A0A916LGT0</accession>
<dbReference type="EMBL" id="CSBK01003981">
    <property type="protein sequence ID" value="CPB44016.1"/>
    <property type="molecule type" value="Genomic_DNA"/>
</dbReference>
<sequence length="76" mass="7700">MVLPRKSGAMSSTTSAETSSGRSAARHHECKAPIECPTILVGAPSAETASPRSATKRSVLIGCGSATSRPRCQGAS</sequence>
<proteinExistence type="predicted"/>
<evidence type="ECO:0000313" key="2">
    <source>
        <dbReference type="EMBL" id="CPB44016.1"/>
    </source>
</evidence>
<organism evidence="2 3">
    <name type="scientific">Mycobacterium tuberculosis</name>
    <dbReference type="NCBI Taxonomy" id="1773"/>
    <lineage>
        <taxon>Bacteria</taxon>
        <taxon>Bacillati</taxon>
        <taxon>Actinomycetota</taxon>
        <taxon>Actinomycetes</taxon>
        <taxon>Mycobacteriales</taxon>
        <taxon>Mycobacteriaceae</taxon>
        <taxon>Mycobacterium</taxon>
        <taxon>Mycobacterium tuberculosis complex</taxon>
    </lineage>
</organism>
<feature type="region of interest" description="Disordered" evidence="1">
    <location>
        <begin position="1"/>
        <end position="29"/>
    </location>
</feature>
<evidence type="ECO:0000313" key="3">
    <source>
        <dbReference type="Proteomes" id="UP000039021"/>
    </source>
</evidence>
<gene>
    <name evidence="2" type="ORF">ERS007739_05247</name>
</gene>
<evidence type="ECO:0000256" key="1">
    <source>
        <dbReference type="SAM" id="MobiDB-lite"/>
    </source>
</evidence>
<comment type="caution">
    <text evidence="2">The sequence shown here is derived from an EMBL/GenBank/DDBJ whole genome shotgun (WGS) entry which is preliminary data.</text>
</comment>
<reference evidence="3" key="1">
    <citation type="submission" date="2015-03" db="EMBL/GenBank/DDBJ databases">
        <authorList>
            <consortium name="Pathogen Informatics"/>
        </authorList>
    </citation>
    <scope>NUCLEOTIDE SEQUENCE [LARGE SCALE GENOMIC DNA]</scope>
    <source>
        <strain evidence="3">N09902308</strain>
    </source>
</reference>
<dbReference type="Proteomes" id="UP000039021">
    <property type="component" value="Unassembled WGS sequence"/>
</dbReference>
<dbReference type="AlphaFoldDB" id="A0A916LGT0"/>